<evidence type="ECO:0000313" key="1">
    <source>
        <dbReference type="EMBL" id="SHK93209.1"/>
    </source>
</evidence>
<evidence type="ECO:0000313" key="2">
    <source>
        <dbReference type="Proteomes" id="UP000184420"/>
    </source>
</evidence>
<dbReference type="OrthoDB" id="1451430at2"/>
<dbReference type="AlphaFoldDB" id="A0A1M6WHU3"/>
<dbReference type="EMBL" id="FRBL01000001">
    <property type="protein sequence ID" value="SHK93209.1"/>
    <property type="molecule type" value="Genomic_DNA"/>
</dbReference>
<accession>A0A1M6WHU3</accession>
<keyword evidence="2" id="KW-1185">Reference proteome</keyword>
<evidence type="ECO:0008006" key="3">
    <source>
        <dbReference type="Google" id="ProtNLM"/>
    </source>
</evidence>
<dbReference type="RefSeq" id="WP_073077910.1">
    <property type="nucleotide sequence ID" value="NZ_FRBL01000001.1"/>
</dbReference>
<proteinExistence type="predicted"/>
<dbReference type="STRING" id="1419482.SAMN05444266_101629"/>
<protein>
    <recommendedName>
        <fullName evidence="3">GED domain-containing protein</fullName>
    </recommendedName>
</protein>
<name>A0A1M6WHU3_9BACT</name>
<reference evidence="1 2" key="1">
    <citation type="submission" date="2016-11" db="EMBL/GenBank/DDBJ databases">
        <authorList>
            <person name="Jaros S."/>
            <person name="Januszkiewicz K."/>
            <person name="Wedrychowicz H."/>
        </authorList>
    </citation>
    <scope>NUCLEOTIDE SEQUENCE [LARGE SCALE GENOMIC DNA]</scope>
    <source>
        <strain evidence="1 2">DSM 27406</strain>
    </source>
</reference>
<gene>
    <name evidence="1" type="ORF">SAMN05444266_101629</name>
</gene>
<organism evidence="1 2">
    <name type="scientific">Chitinophaga jiangningensis</name>
    <dbReference type="NCBI Taxonomy" id="1419482"/>
    <lineage>
        <taxon>Bacteria</taxon>
        <taxon>Pseudomonadati</taxon>
        <taxon>Bacteroidota</taxon>
        <taxon>Chitinophagia</taxon>
        <taxon>Chitinophagales</taxon>
        <taxon>Chitinophagaceae</taxon>
        <taxon>Chitinophaga</taxon>
    </lineage>
</organism>
<sequence>MESSAKVMFMVEVRQIVIDYLQEELGINSIALKAYDSDSPIQNGDAEIKRMREIEAIKLRDRIHELTRHIAVIKRMIPNA</sequence>
<dbReference type="Proteomes" id="UP000184420">
    <property type="component" value="Unassembled WGS sequence"/>
</dbReference>